<dbReference type="SUPFAM" id="SSF55874">
    <property type="entry name" value="ATPase domain of HSP90 chaperone/DNA topoisomerase II/histidine kinase"/>
    <property type="match status" value="1"/>
</dbReference>
<reference evidence="2 3" key="1">
    <citation type="submission" date="2020-08" db="EMBL/GenBank/DDBJ databases">
        <title>Genomic Encyclopedia of Type Strains, Phase IV (KMG-IV): sequencing the most valuable type-strain genomes for metagenomic binning, comparative biology and taxonomic classification.</title>
        <authorList>
            <person name="Goeker M."/>
        </authorList>
    </citation>
    <scope>NUCLEOTIDE SEQUENCE [LARGE SCALE GENOMIC DNA]</scope>
    <source>
        <strain evidence="2 3">DSM 26723</strain>
    </source>
</reference>
<dbReference type="RefSeq" id="WP_184334525.1">
    <property type="nucleotide sequence ID" value="NZ_JACHHZ010000005.1"/>
</dbReference>
<dbReference type="EMBL" id="JACHHZ010000005">
    <property type="protein sequence ID" value="MBB6095118.1"/>
    <property type="molecule type" value="Genomic_DNA"/>
</dbReference>
<dbReference type="InterPro" id="IPR036457">
    <property type="entry name" value="PPM-type-like_dom_sf"/>
</dbReference>
<keyword evidence="3" id="KW-1185">Reference proteome</keyword>
<accession>A0A841HSX2</accession>
<gene>
    <name evidence="2" type="ORF">HNQ60_004008</name>
</gene>
<dbReference type="Pfam" id="PF07228">
    <property type="entry name" value="SpoIIE"/>
    <property type="match status" value="1"/>
</dbReference>
<protein>
    <submittedName>
        <fullName evidence="2">Anti-sigma regulatory factor (Ser/Thr protein kinase)</fullName>
    </submittedName>
</protein>
<dbReference type="InterPro" id="IPR036890">
    <property type="entry name" value="HATPase_C_sf"/>
</dbReference>
<proteinExistence type="predicted"/>
<evidence type="ECO:0000313" key="3">
    <source>
        <dbReference type="Proteomes" id="UP000588068"/>
    </source>
</evidence>
<dbReference type="SUPFAM" id="SSF81606">
    <property type="entry name" value="PP2C-like"/>
    <property type="match status" value="1"/>
</dbReference>
<comment type="caution">
    <text evidence="2">The sequence shown here is derived from an EMBL/GenBank/DDBJ whole genome shotgun (WGS) entry which is preliminary data.</text>
</comment>
<dbReference type="SMART" id="SM00331">
    <property type="entry name" value="PP2C_SIG"/>
    <property type="match status" value="1"/>
</dbReference>
<organism evidence="2 3">
    <name type="scientific">Povalibacter uvarum</name>
    <dbReference type="NCBI Taxonomy" id="732238"/>
    <lineage>
        <taxon>Bacteria</taxon>
        <taxon>Pseudomonadati</taxon>
        <taxon>Pseudomonadota</taxon>
        <taxon>Gammaproteobacteria</taxon>
        <taxon>Steroidobacterales</taxon>
        <taxon>Steroidobacteraceae</taxon>
        <taxon>Povalibacter</taxon>
    </lineage>
</organism>
<dbReference type="PANTHER" id="PTHR35801">
    <property type="entry name" value="PHOSPHOSERINE PHOSPHATASE RSBX"/>
    <property type="match status" value="1"/>
</dbReference>
<dbReference type="InterPro" id="IPR001932">
    <property type="entry name" value="PPM-type_phosphatase-like_dom"/>
</dbReference>
<evidence type="ECO:0000313" key="2">
    <source>
        <dbReference type="EMBL" id="MBB6095118.1"/>
    </source>
</evidence>
<dbReference type="Gene3D" id="3.60.40.10">
    <property type="entry name" value="PPM-type phosphatase domain"/>
    <property type="match status" value="1"/>
</dbReference>
<name>A0A841HSX2_9GAMM</name>
<dbReference type="PANTHER" id="PTHR35801:SF1">
    <property type="entry name" value="PHOSPHOSERINE PHOSPHATASE RSBX"/>
    <property type="match status" value="1"/>
</dbReference>
<evidence type="ECO:0000259" key="1">
    <source>
        <dbReference type="SMART" id="SM00331"/>
    </source>
</evidence>
<dbReference type="Proteomes" id="UP000588068">
    <property type="component" value="Unassembled WGS sequence"/>
</dbReference>
<sequence length="337" mass="35028">MRAVAVTEASQVSEARRRASELAGTLGADETIAGRAAIVATELASNLVKHGGGGQLLVSSYEDGSGHGIQCIALDRGRGIANLQECMRDGYSTAGGSAGAGLGAVQRQSSFMQVASWPGVGTALLARISLAQKQKPAANAASAPAHGFVCVPMTGEEVCGDAAQCVDDANGRTLLVADGLGHGPQAAAAAMEAMRLFARHRHAPVTQILEFLHAGLRATRGAAVAVARFEFGKASIVYGGIGNIAGVIVGQQETRRMISHNGTAGHVARRIQSFDYPYSAGGLVIMHSDGLGTGWSLDRYPGILRMHPTLIAAILYRDYSRGRDDTTVLVADMGRRP</sequence>
<dbReference type="Gene3D" id="3.30.565.10">
    <property type="entry name" value="Histidine kinase-like ATPase, C-terminal domain"/>
    <property type="match status" value="1"/>
</dbReference>
<dbReference type="InterPro" id="IPR039248">
    <property type="entry name" value="Ptase_RsbX"/>
</dbReference>
<feature type="domain" description="PPM-type phosphatase" evidence="1">
    <location>
        <begin position="144"/>
        <end position="333"/>
    </location>
</feature>
<dbReference type="AlphaFoldDB" id="A0A841HSX2"/>